<dbReference type="Proteomes" id="UP000236047">
    <property type="component" value="Unassembled WGS sequence"/>
</dbReference>
<protein>
    <recommendedName>
        <fullName evidence="4">YcxB-like protein domain-containing protein</fullName>
    </recommendedName>
</protein>
<accession>A0A2N8PPM0</accession>
<keyword evidence="3" id="KW-1185">Reference proteome</keyword>
<evidence type="ECO:0008006" key="4">
    <source>
        <dbReference type="Google" id="ProtNLM"/>
    </source>
</evidence>
<evidence type="ECO:0000313" key="2">
    <source>
        <dbReference type="EMBL" id="PNE42930.1"/>
    </source>
</evidence>
<comment type="caution">
    <text evidence="2">The sequence shown here is derived from an EMBL/GenBank/DDBJ whole genome shotgun (WGS) entry which is preliminary data.</text>
</comment>
<evidence type="ECO:0000313" key="3">
    <source>
        <dbReference type="Proteomes" id="UP000236047"/>
    </source>
</evidence>
<feature type="transmembrane region" description="Helical" evidence="1">
    <location>
        <begin position="63"/>
        <end position="82"/>
    </location>
</feature>
<reference evidence="3" key="1">
    <citation type="submission" date="2015-09" db="EMBL/GenBank/DDBJ databases">
        <authorList>
            <person name="Graham D.E."/>
            <person name="Mahan K.M."/>
            <person name="Klingeman D.M."/>
            <person name="Fida T."/>
            <person name="Giannone R.J."/>
            <person name="Hettich R.L."/>
            <person name="Parry R.J."/>
            <person name="Spain J.C."/>
        </authorList>
    </citation>
    <scope>NUCLEOTIDE SEQUENCE [LARGE SCALE GENOMIC DNA]</scope>
    <source>
        <strain evidence="3">JCM 4701</strain>
    </source>
</reference>
<dbReference type="AlphaFoldDB" id="A0A2N8PPM0"/>
<sequence>MVTETGKIELSYTPTVEDFKEALGARARTSKSARRTRWLLAATGVCLTVATVLGLAQKGRLDVPLIVGLAVFVVILLGQTGLQARSFHRLAAAKGEQRIVVDESGVTVSTAQATHSLSWPATPRYVETPGIFLLLSGDENASTMTLLPKRGLGAATDVDRLRAVLDQYSVRAGAERNRPRP</sequence>
<evidence type="ECO:0000256" key="1">
    <source>
        <dbReference type="SAM" id="Phobius"/>
    </source>
</evidence>
<name>A0A2N8PPM0_STRNR</name>
<dbReference type="EMBL" id="LJSN01000002">
    <property type="protein sequence ID" value="PNE42930.1"/>
    <property type="molecule type" value="Genomic_DNA"/>
</dbReference>
<keyword evidence="1" id="KW-0472">Membrane</keyword>
<proteinExistence type="predicted"/>
<organism evidence="2 3">
    <name type="scientific">Streptomyces noursei</name>
    <name type="common">Streptomyces albulus</name>
    <dbReference type="NCBI Taxonomy" id="1971"/>
    <lineage>
        <taxon>Bacteria</taxon>
        <taxon>Bacillati</taxon>
        <taxon>Actinomycetota</taxon>
        <taxon>Actinomycetes</taxon>
        <taxon>Kitasatosporales</taxon>
        <taxon>Streptomycetaceae</taxon>
        <taxon>Streptomyces</taxon>
    </lineage>
</organism>
<gene>
    <name evidence="2" type="ORF">AOB60_04105</name>
</gene>
<feature type="transmembrane region" description="Helical" evidence="1">
    <location>
        <begin position="38"/>
        <end position="57"/>
    </location>
</feature>
<keyword evidence="1" id="KW-0812">Transmembrane</keyword>
<keyword evidence="1" id="KW-1133">Transmembrane helix</keyword>